<dbReference type="PANTHER" id="PTHR30487">
    <property type="entry name" value="TYPE 4 PREPILIN-LIKE PROTEINS LEADER PEPTIDE-PROCESSING ENZYME"/>
    <property type="match status" value="1"/>
</dbReference>
<feature type="transmembrane region" description="Helical" evidence="10">
    <location>
        <begin position="192"/>
        <end position="219"/>
    </location>
</feature>
<evidence type="ECO:0000256" key="10">
    <source>
        <dbReference type="SAM" id="Phobius"/>
    </source>
</evidence>
<accession>D8P8D9</accession>
<feature type="transmembrane region" description="Helical" evidence="10">
    <location>
        <begin position="152"/>
        <end position="172"/>
    </location>
</feature>
<evidence type="ECO:0000256" key="2">
    <source>
        <dbReference type="ARBA" id="ARBA00005801"/>
    </source>
</evidence>
<evidence type="ECO:0000256" key="6">
    <source>
        <dbReference type="ARBA" id="ARBA00022989"/>
    </source>
</evidence>
<dbReference type="InterPro" id="IPR000045">
    <property type="entry name" value="Prepilin_IV_endopep_pep"/>
</dbReference>
<dbReference type="GO" id="GO:0005886">
    <property type="term" value="C:plasma membrane"/>
    <property type="evidence" value="ECO:0007669"/>
    <property type="project" value="UniProtKB-SubCell"/>
</dbReference>
<sequence>MFMIPYVTVLLFGAVIGSFLNVCIHRLPREESVAWPASRCPSCRQAIAFYDNIPIVSYLLLRGRCRACHVPIAIQYPVVEAANAIGYVLVFWMFGFTPAAWAYAALLSSLIVVTGTDLSHTMIPDAVTLPGIVIGLLCAVLILPIGLVDSLLGVLLGGGILWFLAWISPYVFGKEGMGGGDIKLMAMVGAFLGWQPVLLAIMIGSFLGSIVGVGLIAIGVMRREQYIPFGPFLAVGSILALLFHQPLLEWYWALIDIPQ</sequence>
<keyword evidence="3" id="KW-1003">Cell membrane</keyword>
<keyword evidence="7 10" id="KW-0472">Membrane</keyword>
<keyword evidence="14" id="KW-1185">Reference proteome</keyword>
<dbReference type="InterPro" id="IPR050882">
    <property type="entry name" value="Prepilin_peptidase/N-MTase"/>
</dbReference>
<dbReference type="Pfam" id="PF01478">
    <property type="entry name" value="Peptidase_A24"/>
    <property type="match status" value="1"/>
</dbReference>
<dbReference type="EC" id="3.4.23.43" evidence="9"/>
<dbReference type="Proteomes" id="UP000001660">
    <property type="component" value="Chromosome"/>
</dbReference>
<dbReference type="EMBL" id="FP929003">
    <property type="protein sequence ID" value="CBK43771.1"/>
    <property type="molecule type" value="Genomic_DNA"/>
</dbReference>
<dbReference type="InterPro" id="IPR010627">
    <property type="entry name" value="Prepilin_pept_A24_N"/>
</dbReference>
<dbReference type="GO" id="GO:0032259">
    <property type="term" value="P:methylation"/>
    <property type="evidence" value="ECO:0007669"/>
    <property type="project" value="UniProtKB-KW"/>
</dbReference>
<evidence type="ECO:0000256" key="1">
    <source>
        <dbReference type="ARBA" id="ARBA00004429"/>
    </source>
</evidence>
<dbReference type="GO" id="GO:0008168">
    <property type="term" value="F:methyltransferase activity"/>
    <property type="evidence" value="ECO:0007669"/>
    <property type="project" value="UniProtKB-KW"/>
</dbReference>
<evidence type="ECO:0000256" key="3">
    <source>
        <dbReference type="ARBA" id="ARBA00022475"/>
    </source>
</evidence>
<keyword evidence="6 10" id="KW-1133">Transmembrane helix</keyword>
<proteinExistence type="inferred from homology"/>
<dbReference type="EC" id="2.1.1.-" evidence="9"/>
<evidence type="ECO:0000256" key="8">
    <source>
        <dbReference type="RuleBase" id="RU003793"/>
    </source>
</evidence>
<dbReference type="MEROPS" id="A24.019"/>
<feature type="domain" description="Prepilin type IV endopeptidase peptidase" evidence="11">
    <location>
        <begin position="105"/>
        <end position="213"/>
    </location>
</feature>
<reference evidence="13 14" key="1">
    <citation type="journal article" date="2010" name="Proc. Natl. Acad. Sci. U.S.A.">
        <title>A Nitrospira metagenome illuminates the physiology and evolution of globally important nitrite-oxidizing bacteria.</title>
        <authorList>
            <person name="Lucker S."/>
            <person name="Wagner M."/>
            <person name="Maixner F."/>
            <person name="Pelletier E."/>
            <person name="Koch H."/>
            <person name="Vacherie B."/>
            <person name="Rattei T."/>
            <person name="Sinninghe Damste J."/>
            <person name="Spieck E."/>
            <person name="Le Paslier D."/>
            <person name="Daims H."/>
        </authorList>
    </citation>
    <scope>NUCLEOTIDE SEQUENCE [LARGE SCALE GENOMIC DNA]</scope>
</reference>
<comment type="function">
    <text evidence="9">Plays an essential role in type IV pili and type II pseudopili formation by proteolytically removing the leader sequence from substrate proteins and subsequently monomethylating the alpha-amino group of the newly exposed N-terminal phenylalanine.</text>
</comment>
<feature type="transmembrane region" description="Helical" evidence="10">
    <location>
        <begin position="226"/>
        <end position="244"/>
    </location>
</feature>
<dbReference type="PRINTS" id="PR00864">
    <property type="entry name" value="PREPILNPTASE"/>
</dbReference>
<comment type="similarity">
    <text evidence="2 8">Belongs to the peptidase A24 family.</text>
</comment>
<evidence type="ECO:0000313" key="13">
    <source>
        <dbReference type="EMBL" id="CBK43771.1"/>
    </source>
</evidence>
<feature type="transmembrane region" description="Helical" evidence="10">
    <location>
        <begin position="126"/>
        <end position="145"/>
    </location>
</feature>
<comment type="catalytic activity">
    <reaction evidence="9">
        <text>Typically cleaves a -Gly-|-Phe- bond to release an N-terminal, basic peptide of 5-8 residues from type IV prepilin, and then N-methylates the new N-terminal amino group, the methyl donor being S-adenosyl-L-methionine.</text>
        <dbReference type="EC" id="3.4.23.43"/>
    </reaction>
</comment>
<evidence type="ECO:0000256" key="5">
    <source>
        <dbReference type="ARBA" id="ARBA00022692"/>
    </source>
</evidence>
<evidence type="ECO:0000259" key="12">
    <source>
        <dbReference type="Pfam" id="PF06750"/>
    </source>
</evidence>
<dbReference type="eggNOG" id="COG1989">
    <property type="taxonomic scope" value="Bacteria"/>
</dbReference>
<evidence type="ECO:0000256" key="7">
    <source>
        <dbReference type="ARBA" id="ARBA00023136"/>
    </source>
</evidence>
<dbReference type="KEGG" id="nde:NIDE4102"/>
<keyword evidence="9" id="KW-0511">Multifunctional enzyme</keyword>
<feature type="transmembrane region" description="Helical" evidence="10">
    <location>
        <begin position="84"/>
        <end position="106"/>
    </location>
</feature>
<dbReference type="InterPro" id="IPR014032">
    <property type="entry name" value="Peptidase_A24A_bac"/>
</dbReference>
<feature type="domain" description="Prepilin peptidase A24 N-terminal" evidence="12">
    <location>
        <begin position="11"/>
        <end position="94"/>
    </location>
</feature>
<name>D8P8D9_9BACT</name>
<gene>
    <name evidence="13" type="primary">pilD</name>
    <name evidence="13" type="ORF">NIDE4102</name>
</gene>
<feature type="transmembrane region" description="Helical" evidence="10">
    <location>
        <begin position="6"/>
        <end position="24"/>
    </location>
</feature>
<keyword evidence="9 13" id="KW-0378">Hydrolase</keyword>
<dbReference type="AlphaFoldDB" id="D8P8D9"/>
<evidence type="ECO:0000259" key="11">
    <source>
        <dbReference type="Pfam" id="PF01478"/>
    </source>
</evidence>
<evidence type="ECO:0000256" key="9">
    <source>
        <dbReference type="RuleBase" id="RU003794"/>
    </source>
</evidence>
<organism evidence="13 14">
    <name type="scientific">Nitrospira defluvii</name>
    <dbReference type="NCBI Taxonomy" id="330214"/>
    <lineage>
        <taxon>Bacteria</taxon>
        <taxon>Pseudomonadati</taxon>
        <taxon>Nitrospirota</taxon>
        <taxon>Nitrospiria</taxon>
        <taxon>Nitrospirales</taxon>
        <taxon>Nitrospiraceae</taxon>
        <taxon>Nitrospira</taxon>
    </lineage>
</organism>
<dbReference type="OrthoDB" id="9789291at2"/>
<comment type="subcellular location">
    <subcellularLocation>
        <location evidence="1">Cell inner membrane</location>
        <topology evidence="1">Multi-pass membrane protein</topology>
    </subcellularLocation>
    <subcellularLocation>
        <location evidence="9">Cell membrane</location>
        <topology evidence="9">Multi-pass membrane protein</topology>
    </subcellularLocation>
</comment>
<dbReference type="Pfam" id="PF06750">
    <property type="entry name" value="A24_N_bact"/>
    <property type="match status" value="1"/>
</dbReference>
<dbReference type="Gene3D" id="1.20.120.1220">
    <property type="match status" value="1"/>
</dbReference>
<keyword evidence="5 9" id="KW-0812">Transmembrane</keyword>
<dbReference type="GO" id="GO:0004190">
    <property type="term" value="F:aspartic-type endopeptidase activity"/>
    <property type="evidence" value="ECO:0007669"/>
    <property type="project" value="UniProtKB-EC"/>
</dbReference>
<protein>
    <recommendedName>
        <fullName evidence="9">Prepilin leader peptidase/N-methyltransferase</fullName>
        <ecNumber evidence="9">2.1.1.-</ecNumber>
        <ecNumber evidence="9">3.4.23.43</ecNumber>
    </recommendedName>
</protein>
<dbReference type="HOGENOM" id="CLU_057101_0_1_0"/>
<evidence type="ECO:0000313" key="14">
    <source>
        <dbReference type="Proteomes" id="UP000001660"/>
    </source>
</evidence>
<keyword evidence="9 13" id="KW-0489">Methyltransferase</keyword>
<dbReference type="PANTHER" id="PTHR30487:SF0">
    <property type="entry name" value="PREPILIN LEADER PEPTIDASE_N-METHYLTRANSFERASE-RELATED"/>
    <property type="match status" value="1"/>
</dbReference>
<keyword evidence="9 13" id="KW-0808">Transferase</keyword>
<dbReference type="STRING" id="330214.NIDE4102"/>
<dbReference type="GO" id="GO:0006465">
    <property type="term" value="P:signal peptide processing"/>
    <property type="evidence" value="ECO:0007669"/>
    <property type="project" value="TreeGrafter"/>
</dbReference>
<evidence type="ECO:0000256" key="4">
    <source>
        <dbReference type="ARBA" id="ARBA00022519"/>
    </source>
</evidence>
<keyword evidence="4" id="KW-0997">Cell inner membrane</keyword>
<keyword evidence="9" id="KW-0645">Protease</keyword>